<dbReference type="AlphaFoldDB" id="A0A9Q5HUP7"/>
<evidence type="ECO:0000313" key="2">
    <source>
        <dbReference type="EMBL" id="OCB86204.1"/>
    </source>
</evidence>
<dbReference type="EMBL" id="LNZH02000204">
    <property type="protein sequence ID" value="OCB86204.1"/>
    <property type="molecule type" value="Genomic_DNA"/>
</dbReference>
<reference evidence="2" key="1">
    <citation type="submission" date="2016-06" db="EMBL/GenBank/DDBJ databases">
        <title>Draft Genome sequence of the fungus Inonotus baumii.</title>
        <authorList>
            <person name="Zhu H."/>
            <person name="Lin W."/>
        </authorList>
    </citation>
    <scope>NUCLEOTIDE SEQUENCE</scope>
    <source>
        <strain evidence="2">821</strain>
    </source>
</reference>
<evidence type="ECO:0000256" key="1">
    <source>
        <dbReference type="SAM" id="MobiDB-lite"/>
    </source>
</evidence>
<feature type="compositionally biased region" description="Polar residues" evidence="1">
    <location>
        <begin position="248"/>
        <end position="260"/>
    </location>
</feature>
<organism evidence="2 3">
    <name type="scientific">Sanghuangporus baumii</name>
    <name type="common">Phellinus baumii</name>
    <dbReference type="NCBI Taxonomy" id="108892"/>
    <lineage>
        <taxon>Eukaryota</taxon>
        <taxon>Fungi</taxon>
        <taxon>Dikarya</taxon>
        <taxon>Basidiomycota</taxon>
        <taxon>Agaricomycotina</taxon>
        <taxon>Agaricomycetes</taxon>
        <taxon>Hymenochaetales</taxon>
        <taxon>Hymenochaetaceae</taxon>
        <taxon>Sanghuangporus</taxon>
    </lineage>
</organism>
<dbReference type="Proteomes" id="UP000757232">
    <property type="component" value="Unassembled WGS sequence"/>
</dbReference>
<comment type="caution">
    <text evidence="2">The sequence shown here is derived from an EMBL/GenBank/DDBJ whole genome shotgun (WGS) entry which is preliminary data.</text>
</comment>
<evidence type="ECO:0000313" key="3">
    <source>
        <dbReference type="Proteomes" id="UP000757232"/>
    </source>
</evidence>
<protein>
    <submittedName>
        <fullName evidence="2">Uncharacterized protein</fullName>
    </submittedName>
</protein>
<name>A0A9Q5HUP7_SANBA</name>
<gene>
    <name evidence="2" type="ORF">A7U60_g6793</name>
</gene>
<proteinExistence type="predicted"/>
<feature type="region of interest" description="Disordered" evidence="1">
    <location>
        <begin position="234"/>
        <end position="264"/>
    </location>
</feature>
<keyword evidence="3" id="KW-1185">Reference proteome</keyword>
<accession>A0A9Q5HUP7</accession>
<sequence>MTTWSQVNDSDDEQQSDLRATFHDFADIVDEWRVEIADNESAEDNGTLLVQLQEKASTLERDIREVIERSKRHTDLMRPRTKLAERAVVGDVYADSDDAITLIHVSYSVTRCILDATICTFFPDLSAVREDEIKKEQLKSLQSHIGLDGLVDMKGFLQDFYYIEDVGCQTTEKDESRQRAKIPFKVVIERLRTRVREHLVKYEREAKLQNDLVESRTENISLLEIELERRKRKLRPSTLKQDDHPGPSSDQLGKHTTASSDSEKEINLAESRIHAIRGELKKARDELARLNPLILKLKRGWEFIEDDNVINTLVFDYPPDPRTYSQEYIDNMLNYALRTDDGTIVNLINIFFKDMPRESSSAMQ</sequence>